<gene>
    <name evidence="2" type="ORF">IT775_03810</name>
</gene>
<dbReference type="InterPro" id="IPR011042">
    <property type="entry name" value="6-blade_b-propeller_TolB-like"/>
</dbReference>
<dbReference type="Proteomes" id="UP001195941">
    <property type="component" value="Unassembled WGS sequence"/>
</dbReference>
<comment type="caution">
    <text evidence="2">The sequence shown here is derived from an EMBL/GenBank/DDBJ whole genome shotgun (WGS) entry which is preliminary data.</text>
</comment>
<dbReference type="Gene3D" id="2.120.10.30">
    <property type="entry name" value="TolB, C-terminal domain"/>
    <property type="match status" value="1"/>
</dbReference>
<dbReference type="SUPFAM" id="SSF63825">
    <property type="entry name" value="YWTD domain"/>
    <property type="match status" value="1"/>
</dbReference>
<organism evidence="2 3">
    <name type="scientific">Thalassovita aquimarina</name>
    <dbReference type="NCBI Taxonomy" id="2785917"/>
    <lineage>
        <taxon>Bacteria</taxon>
        <taxon>Pseudomonadati</taxon>
        <taxon>Pseudomonadota</taxon>
        <taxon>Alphaproteobacteria</taxon>
        <taxon>Rhodobacterales</taxon>
        <taxon>Roseobacteraceae</taxon>
        <taxon>Thalassovita</taxon>
    </lineage>
</organism>
<evidence type="ECO:0000313" key="3">
    <source>
        <dbReference type="Proteomes" id="UP001195941"/>
    </source>
</evidence>
<evidence type="ECO:0000313" key="2">
    <source>
        <dbReference type="EMBL" id="MBR9650250.1"/>
    </source>
</evidence>
<dbReference type="SUPFAM" id="SSF141072">
    <property type="entry name" value="CalX-like"/>
    <property type="match status" value="1"/>
</dbReference>
<dbReference type="NCBIfam" id="NF033679">
    <property type="entry name" value="DNRLRE_dom"/>
    <property type="match status" value="1"/>
</dbReference>
<keyword evidence="3" id="KW-1185">Reference proteome</keyword>
<evidence type="ECO:0000256" key="1">
    <source>
        <dbReference type="SAM" id="MobiDB-lite"/>
    </source>
</evidence>
<sequence length="703" mass="74799">MTSSSSLTDETRGSAGLHGLIDGRTGQSIRSLAPSGDDTQDDGQSDTGWVYPTSVVRANTLFTEGSGFVDVKRDLQSWQDFGWLHSGNGGDIWNFQASRSADDSNLSVLDGGSLSTALSSTFLAAAASEITISFQQNVGGYVGTIDTFLRESRPGNSYDTKPYIDVDGADKRGGEIQGLLQFSDIFGDGPGQIPLGATITSATLSLTVSNGTRNPVSFYMMADDWTIRQDLSWNGFTDGIQTDGIEAYTTPDVVLSRISKGTEIIDVTNSLQSWSDQTALNRGWLLSDAGDNGFRFQSSESSGAPILSVTYTIPTDPVPGMTVTQSDGSTVVTEGGAGDGISIVLDYAPTSDVTITITTTGLDDINYAPQQLTFTAANWQTAQTVTLSAIDDALTEGTESFSLSLTATSLDTAYDGMHTNVGVSVIDNDATQLPLSPAVIAIHDTTQYSAGDPSGYGSGDPSGIAYVPELDLLFIADSEHNESPYYSPVNLFATRLDGTFVASFSLQSYSDEPTGVAYNPFNGLLYISDDDARRIFITDPNDPTTLIGSIDVGALGIRDAEDPVIDPVTGHIYLLNGSSRQLVELSETGDLIETITLPDAISDAEGLAYDAAHDVFYVASGSTRGTIFEIDRDGNILDQTDLLNDYRSPITGGKPKLKGLEIAPSSDPDDGDKMSLYAVDYGHDQVPDGRLFEIDLHHDWLIA</sequence>
<name>A0ABS5HMS2_9RHOB</name>
<dbReference type="InterPro" id="IPR038081">
    <property type="entry name" value="CalX-like_sf"/>
</dbReference>
<reference evidence="2 3" key="1">
    <citation type="journal article" date="2021" name="Arch. Microbiol.">
        <title>Thalassobius aquimarinus sp. nov., isolated from the Sea of Japan seashore.</title>
        <authorList>
            <person name="Kurilenko V.V."/>
            <person name="Romanenko L.A."/>
            <person name="Chernysheva N.Y."/>
            <person name="Velansky P.V."/>
            <person name="Tekutyeva L.A."/>
            <person name="Isaeva M.P."/>
            <person name="Mikhailov V.V."/>
        </authorList>
    </citation>
    <scope>NUCLEOTIDE SEQUENCE [LARGE SCALE GENOMIC DNA]</scope>
    <source>
        <strain evidence="2 3">KMM 8518</strain>
    </source>
</reference>
<dbReference type="EMBL" id="JADMKU010000002">
    <property type="protein sequence ID" value="MBR9650250.1"/>
    <property type="molecule type" value="Genomic_DNA"/>
</dbReference>
<accession>A0ABS5HMS2</accession>
<dbReference type="Gene3D" id="2.60.40.2030">
    <property type="match status" value="1"/>
</dbReference>
<proteinExistence type="predicted"/>
<protein>
    <submittedName>
        <fullName evidence="2">DNRLRE domain-containing protein</fullName>
    </submittedName>
</protein>
<feature type="region of interest" description="Disordered" evidence="1">
    <location>
        <begin position="1"/>
        <end position="49"/>
    </location>
</feature>